<keyword evidence="4 7" id="KW-0256">Endoplasmic reticulum</keyword>
<evidence type="ECO:0000256" key="4">
    <source>
        <dbReference type="ARBA" id="ARBA00022824"/>
    </source>
</evidence>
<feature type="transmembrane region" description="Helical" evidence="7">
    <location>
        <begin position="12"/>
        <end position="31"/>
    </location>
</feature>
<evidence type="ECO:0000256" key="7">
    <source>
        <dbReference type="RuleBase" id="RU363059"/>
    </source>
</evidence>
<proteinExistence type="inferred from homology"/>
<dbReference type="AlphaFoldDB" id="A0A9D5CCB7"/>
<dbReference type="Proteomes" id="UP001085076">
    <property type="component" value="Miscellaneous, Linkage group lg05"/>
</dbReference>
<keyword evidence="3 7" id="KW-0812">Transmembrane</keyword>
<dbReference type="EMBL" id="JAGGNH010000005">
    <property type="protein sequence ID" value="KAJ0970597.1"/>
    <property type="molecule type" value="Genomic_DNA"/>
</dbReference>
<feature type="transmembrane region" description="Helical" evidence="7">
    <location>
        <begin position="74"/>
        <end position="96"/>
    </location>
</feature>
<keyword evidence="9" id="KW-1185">Reference proteome</keyword>
<keyword evidence="6 7" id="KW-0472">Membrane</keyword>
<reference evidence="8" key="2">
    <citation type="journal article" date="2022" name="Hortic Res">
        <title>The genome of Dioscorea zingiberensis sheds light on the biosynthesis, origin and evolution of the medicinally important diosgenin saponins.</title>
        <authorList>
            <person name="Li Y."/>
            <person name="Tan C."/>
            <person name="Li Z."/>
            <person name="Guo J."/>
            <person name="Li S."/>
            <person name="Chen X."/>
            <person name="Wang C."/>
            <person name="Dai X."/>
            <person name="Yang H."/>
            <person name="Song W."/>
            <person name="Hou L."/>
            <person name="Xu J."/>
            <person name="Tong Z."/>
            <person name="Xu A."/>
            <person name="Yuan X."/>
            <person name="Wang W."/>
            <person name="Yang Q."/>
            <person name="Chen L."/>
            <person name="Sun Z."/>
            <person name="Wang K."/>
            <person name="Pan B."/>
            <person name="Chen J."/>
            <person name="Bao Y."/>
            <person name="Liu F."/>
            <person name="Qi X."/>
            <person name="Gang D.R."/>
            <person name="Wen J."/>
            <person name="Li J."/>
        </authorList>
    </citation>
    <scope>NUCLEOTIDE SEQUENCE</scope>
    <source>
        <strain evidence="8">Dzin_1.0</strain>
    </source>
</reference>
<reference evidence="8" key="1">
    <citation type="submission" date="2021-03" db="EMBL/GenBank/DDBJ databases">
        <authorList>
            <person name="Li Z."/>
            <person name="Yang C."/>
        </authorList>
    </citation>
    <scope>NUCLEOTIDE SEQUENCE</scope>
    <source>
        <strain evidence="8">Dzin_1.0</strain>
        <tissue evidence="8">Leaf</tissue>
    </source>
</reference>
<sequence>MFNSCRSIPTVMKACGVFFLVIIEAYFFHLFDSVFDIKQFQVWKLAANFFFLPSPFSGYFGFRLSMLARHGMWLPLMKLSAVDFLCMVIFGASWFLTSNFFSVFRHWFKILQITSTSDQGLWSSLPHDYNSLLLELIFLYCHLNVLCSCSKTISGDQHDPNVSVVVLGSFNGVHDPVCLVKRGAQFTNHILWVSDNSGCLSPWVLLGLDLIFNNPLKPDIMGILAGHLYYFLAVLYPLSGRKNILKTPLWVYP</sequence>
<evidence type="ECO:0000256" key="6">
    <source>
        <dbReference type="ARBA" id="ARBA00023136"/>
    </source>
</evidence>
<dbReference type="InterPro" id="IPR007599">
    <property type="entry name" value="DER1"/>
</dbReference>
<accession>A0A9D5CCB7</accession>
<keyword evidence="5 7" id="KW-1133">Transmembrane helix</keyword>
<protein>
    <recommendedName>
        <fullName evidence="7">Derlin</fullName>
    </recommendedName>
</protein>
<evidence type="ECO:0000256" key="3">
    <source>
        <dbReference type="ARBA" id="ARBA00022692"/>
    </source>
</evidence>
<dbReference type="OrthoDB" id="1716531at2759"/>
<comment type="similarity">
    <text evidence="2 7">Belongs to the derlin family.</text>
</comment>
<comment type="function">
    <text evidence="7">May be involved in the degradation of misfolded endoplasmic reticulum (ER) luminal proteins.</text>
</comment>
<gene>
    <name evidence="8" type="ORF">J5N97_018556</name>
</gene>
<comment type="caution">
    <text evidence="8">The sequence shown here is derived from an EMBL/GenBank/DDBJ whole genome shotgun (WGS) entry which is preliminary data.</text>
</comment>
<name>A0A9D5CCB7_9LILI</name>
<organism evidence="8 9">
    <name type="scientific">Dioscorea zingiberensis</name>
    <dbReference type="NCBI Taxonomy" id="325984"/>
    <lineage>
        <taxon>Eukaryota</taxon>
        <taxon>Viridiplantae</taxon>
        <taxon>Streptophyta</taxon>
        <taxon>Embryophyta</taxon>
        <taxon>Tracheophyta</taxon>
        <taxon>Spermatophyta</taxon>
        <taxon>Magnoliopsida</taxon>
        <taxon>Liliopsida</taxon>
        <taxon>Dioscoreales</taxon>
        <taxon>Dioscoreaceae</taxon>
        <taxon>Dioscorea</taxon>
    </lineage>
</organism>
<dbReference type="GO" id="GO:0005789">
    <property type="term" value="C:endoplasmic reticulum membrane"/>
    <property type="evidence" value="ECO:0007669"/>
    <property type="project" value="UniProtKB-SubCell"/>
</dbReference>
<evidence type="ECO:0000256" key="2">
    <source>
        <dbReference type="ARBA" id="ARBA00008917"/>
    </source>
</evidence>
<feature type="transmembrane region" description="Helical" evidence="7">
    <location>
        <begin position="43"/>
        <end position="62"/>
    </location>
</feature>
<dbReference type="PANTHER" id="PTHR11009">
    <property type="entry name" value="DER1-LIKE PROTEIN, DERLIN"/>
    <property type="match status" value="1"/>
</dbReference>
<comment type="subcellular location">
    <subcellularLocation>
        <location evidence="1 7">Endoplasmic reticulum membrane</location>
        <topology evidence="1 7">Multi-pass membrane protein</topology>
    </subcellularLocation>
</comment>
<dbReference type="Pfam" id="PF04511">
    <property type="entry name" value="DER1"/>
    <property type="match status" value="1"/>
</dbReference>
<evidence type="ECO:0000256" key="5">
    <source>
        <dbReference type="ARBA" id="ARBA00022989"/>
    </source>
</evidence>
<evidence type="ECO:0000313" key="8">
    <source>
        <dbReference type="EMBL" id="KAJ0970597.1"/>
    </source>
</evidence>
<evidence type="ECO:0000256" key="1">
    <source>
        <dbReference type="ARBA" id="ARBA00004477"/>
    </source>
</evidence>
<feature type="transmembrane region" description="Helical" evidence="7">
    <location>
        <begin position="220"/>
        <end position="238"/>
    </location>
</feature>
<dbReference type="GO" id="GO:0006950">
    <property type="term" value="P:response to stress"/>
    <property type="evidence" value="ECO:0007669"/>
    <property type="project" value="UniProtKB-ARBA"/>
</dbReference>
<evidence type="ECO:0000313" key="9">
    <source>
        <dbReference type="Proteomes" id="UP001085076"/>
    </source>
</evidence>